<evidence type="ECO:0000256" key="6">
    <source>
        <dbReference type="ARBA" id="ARBA00022679"/>
    </source>
</evidence>
<evidence type="ECO:0000256" key="4">
    <source>
        <dbReference type="ARBA" id="ARBA00011738"/>
    </source>
</evidence>
<dbReference type="InterPro" id="IPR045031">
    <property type="entry name" value="DHP_synth-like"/>
</dbReference>
<dbReference type="GO" id="GO:0046656">
    <property type="term" value="P:folic acid biosynthetic process"/>
    <property type="evidence" value="ECO:0007669"/>
    <property type="project" value="UniProtKB-KW"/>
</dbReference>
<dbReference type="GO" id="GO:0046872">
    <property type="term" value="F:metal ion binding"/>
    <property type="evidence" value="ECO:0007669"/>
    <property type="project" value="UniProtKB-KW"/>
</dbReference>
<dbReference type="PROSITE" id="PS50972">
    <property type="entry name" value="PTERIN_BINDING"/>
    <property type="match status" value="1"/>
</dbReference>
<keyword evidence="7" id="KW-0479">Metal-binding</keyword>
<comment type="cofactor">
    <cofactor evidence="2">
        <name>Mg(2+)</name>
        <dbReference type="ChEBI" id="CHEBI:18420"/>
    </cofactor>
</comment>
<dbReference type="GO" id="GO:0004156">
    <property type="term" value="F:dihydropteroate synthase activity"/>
    <property type="evidence" value="ECO:0007669"/>
    <property type="project" value="UniProtKB-EC"/>
</dbReference>
<comment type="subunit">
    <text evidence="4">Homodimer.</text>
</comment>
<proteinExistence type="predicted"/>
<evidence type="ECO:0000256" key="9">
    <source>
        <dbReference type="ARBA" id="ARBA00022909"/>
    </source>
</evidence>
<dbReference type="PANTHER" id="PTHR20941">
    <property type="entry name" value="FOLATE SYNTHESIS PROTEINS"/>
    <property type="match status" value="1"/>
</dbReference>
<dbReference type="GO" id="GO:0046654">
    <property type="term" value="P:tetrahydrofolate biosynthetic process"/>
    <property type="evidence" value="ECO:0007669"/>
    <property type="project" value="TreeGrafter"/>
</dbReference>
<reference evidence="11" key="1">
    <citation type="submission" date="2018-06" db="EMBL/GenBank/DDBJ databases">
        <authorList>
            <person name="Zhirakovskaya E."/>
        </authorList>
    </citation>
    <scope>NUCLEOTIDE SEQUENCE</scope>
</reference>
<sequence length="274" mass="29509">MNQILSLLSSDNAIIMGILNTTPDSFSDGGKFNSVEAALAQALDMQKQGAQIIDVGGESTRPGAKAVSLDDEINRVVPVINAIRQQSDVIISIDTSKPEVMKAAVNAGANLINDVNALQAKGALAVCAELAVPVCIMHMQGEPRTMQANPVYDDVVDDIKTFFELRIRACVEAGIKREHIILDPGFGFGKNLQQNCQLLNRLDEFLSFDLPLLIGISRKSMLGKILNEDSPDNRLYASIAAAVLARTRGAHIFRVHDVKPTCDALKVCDALSAV</sequence>
<dbReference type="InterPro" id="IPR006390">
    <property type="entry name" value="DHP_synth_dom"/>
</dbReference>
<evidence type="ECO:0000256" key="7">
    <source>
        <dbReference type="ARBA" id="ARBA00022723"/>
    </source>
</evidence>
<evidence type="ECO:0000256" key="1">
    <source>
        <dbReference type="ARBA" id="ARBA00000012"/>
    </source>
</evidence>
<evidence type="ECO:0000313" key="11">
    <source>
        <dbReference type="EMBL" id="VAW64746.1"/>
    </source>
</evidence>
<evidence type="ECO:0000256" key="8">
    <source>
        <dbReference type="ARBA" id="ARBA00022842"/>
    </source>
</evidence>
<gene>
    <name evidence="11" type="ORF">MNBD_GAMMA08-361</name>
</gene>
<dbReference type="PROSITE" id="PS00793">
    <property type="entry name" value="DHPS_2"/>
    <property type="match status" value="1"/>
</dbReference>
<comment type="catalytic activity">
    <reaction evidence="1">
        <text>(7,8-dihydropterin-6-yl)methyl diphosphate + 4-aminobenzoate = 7,8-dihydropteroate + diphosphate</text>
        <dbReference type="Rhea" id="RHEA:19949"/>
        <dbReference type="ChEBI" id="CHEBI:17836"/>
        <dbReference type="ChEBI" id="CHEBI:17839"/>
        <dbReference type="ChEBI" id="CHEBI:33019"/>
        <dbReference type="ChEBI" id="CHEBI:72950"/>
        <dbReference type="EC" id="2.5.1.15"/>
    </reaction>
</comment>
<dbReference type="FunFam" id="3.20.20.20:FF:000004">
    <property type="entry name" value="Dihydropteroate synthase"/>
    <property type="match status" value="1"/>
</dbReference>
<dbReference type="Pfam" id="PF00809">
    <property type="entry name" value="Pterin_bind"/>
    <property type="match status" value="1"/>
</dbReference>
<comment type="pathway">
    <text evidence="3">Cofactor biosynthesis; tetrahydrofolate biosynthesis; 7,8-dihydrofolate from 2-amino-4-hydroxy-6-hydroxymethyl-7,8-dihydropteridine diphosphate and 4-aminobenzoate: step 1/2.</text>
</comment>
<dbReference type="PROSITE" id="PS00792">
    <property type="entry name" value="DHPS_1"/>
    <property type="match status" value="1"/>
</dbReference>
<feature type="domain" description="Pterin-binding" evidence="10">
    <location>
        <begin position="13"/>
        <end position="266"/>
    </location>
</feature>
<dbReference type="InterPro" id="IPR011005">
    <property type="entry name" value="Dihydropteroate_synth-like_sf"/>
</dbReference>
<name>A0A3B0Y8Q7_9ZZZZ</name>
<evidence type="ECO:0000256" key="2">
    <source>
        <dbReference type="ARBA" id="ARBA00001946"/>
    </source>
</evidence>
<keyword evidence="9" id="KW-0289">Folate biosynthesis</keyword>
<organism evidence="11">
    <name type="scientific">hydrothermal vent metagenome</name>
    <dbReference type="NCBI Taxonomy" id="652676"/>
    <lineage>
        <taxon>unclassified sequences</taxon>
        <taxon>metagenomes</taxon>
        <taxon>ecological metagenomes</taxon>
    </lineage>
</organism>
<dbReference type="GO" id="GO:0005829">
    <property type="term" value="C:cytosol"/>
    <property type="evidence" value="ECO:0007669"/>
    <property type="project" value="TreeGrafter"/>
</dbReference>
<evidence type="ECO:0000256" key="3">
    <source>
        <dbReference type="ARBA" id="ARBA00004763"/>
    </source>
</evidence>
<evidence type="ECO:0000256" key="5">
    <source>
        <dbReference type="ARBA" id="ARBA00012458"/>
    </source>
</evidence>
<dbReference type="InterPro" id="IPR000489">
    <property type="entry name" value="Pterin-binding_dom"/>
</dbReference>
<dbReference type="Gene3D" id="3.20.20.20">
    <property type="entry name" value="Dihydropteroate synthase-like"/>
    <property type="match status" value="1"/>
</dbReference>
<dbReference type="EC" id="2.5.1.15" evidence="5"/>
<keyword evidence="6 11" id="KW-0808">Transferase</keyword>
<dbReference type="AlphaFoldDB" id="A0A3B0Y8Q7"/>
<evidence type="ECO:0000259" key="10">
    <source>
        <dbReference type="PROSITE" id="PS50972"/>
    </source>
</evidence>
<dbReference type="EMBL" id="UOFH01000296">
    <property type="protein sequence ID" value="VAW64746.1"/>
    <property type="molecule type" value="Genomic_DNA"/>
</dbReference>
<keyword evidence="8" id="KW-0460">Magnesium</keyword>
<accession>A0A3B0Y8Q7</accession>
<dbReference type="CDD" id="cd00739">
    <property type="entry name" value="DHPS"/>
    <property type="match status" value="1"/>
</dbReference>
<dbReference type="NCBIfam" id="TIGR01496">
    <property type="entry name" value="DHPS"/>
    <property type="match status" value="1"/>
</dbReference>
<protein>
    <recommendedName>
        <fullName evidence="5">dihydropteroate synthase</fullName>
        <ecNumber evidence="5">2.5.1.15</ecNumber>
    </recommendedName>
</protein>
<dbReference type="SUPFAM" id="SSF51717">
    <property type="entry name" value="Dihydropteroate synthetase-like"/>
    <property type="match status" value="1"/>
</dbReference>
<dbReference type="PANTHER" id="PTHR20941:SF1">
    <property type="entry name" value="FOLIC ACID SYNTHESIS PROTEIN FOL1"/>
    <property type="match status" value="1"/>
</dbReference>